<evidence type="ECO:0000313" key="3">
    <source>
        <dbReference type="Proteomes" id="UP000275267"/>
    </source>
</evidence>
<keyword evidence="3" id="KW-1185">Reference proteome</keyword>
<reference evidence="3" key="1">
    <citation type="journal article" date="2019" name="Nat. Commun.">
        <title>The genome of broomcorn millet.</title>
        <authorList>
            <person name="Zou C."/>
            <person name="Miki D."/>
            <person name="Li D."/>
            <person name="Tang Q."/>
            <person name="Xiao L."/>
            <person name="Rajput S."/>
            <person name="Deng P."/>
            <person name="Jia W."/>
            <person name="Huang R."/>
            <person name="Zhang M."/>
            <person name="Sun Y."/>
            <person name="Hu J."/>
            <person name="Fu X."/>
            <person name="Schnable P.S."/>
            <person name="Li F."/>
            <person name="Zhang H."/>
            <person name="Feng B."/>
            <person name="Zhu X."/>
            <person name="Liu R."/>
            <person name="Schnable J.C."/>
            <person name="Zhu J.-K."/>
            <person name="Zhang H."/>
        </authorList>
    </citation>
    <scope>NUCLEOTIDE SEQUENCE [LARGE SCALE GENOMIC DNA]</scope>
</reference>
<gene>
    <name evidence="2" type="ORF">C2845_PM06G21800</name>
</gene>
<name>A0A3L6RDX2_PANMI</name>
<protein>
    <submittedName>
        <fullName evidence="2">Uncharacterized protein</fullName>
    </submittedName>
</protein>
<comment type="caution">
    <text evidence="2">The sequence shown here is derived from an EMBL/GenBank/DDBJ whole genome shotgun (WGS) entry which is preliminary data.</text>
</comment>
<dbReference type="Proteomes" id="UP000275267">
    <property type="component" value="Unassembled WGS sequence"/>
</dbReference>
<evidence type="ECO:0000256" key="1">
    <source>
        <dbReference type="SAM" id="MobiDB-lite"/>
    </source>
</evidence>
<sequence>MAAVRPCRMGKEGRRRCSSARAWWAASRRPPWPRRLVPNGLAARLEEGDGSWETGRPEENDHEGGCRGGEAATVPSVGAWCPGGLVARA</sequence>
<accession>A0A3L6RDX2</accession>
<organism evidence="2 3">
    <name type="scientific">Panicum miliaceum</name>
    <name type="common">Proso millet</name>
    <name type="synonym">Broomcorn millet</name>
    <dbReference type="NCBI Taxonomy" id="4540"/>
    <lineage>
        <taxon>Eukaryota</taxon>
        <taxon>Viridiplantae</taxon>
        <taxon>Streptophyta</taxon>
        <taxon>Embryophyta</taxon>
        <taxon>Tracheophyta</taxon>
        <taxon>Spermatophyta</taxon>
        <taxon>Magnoliopsida</taxon>
        <taxon>Liliopsida</taxon>
        <taxon>Poales</taxon>
        <taxon>Poaceae</taxon>
        <taxon>PACMAD clade</taxon>
        <taxon>Panicoideae</taxon>
        <taxon>Panicodae</taxon>
        <taxon>Paniceae</taxon>
        <taxon>Panicinae</taxon>
        <taxon>Panicum</taxon>
        <taxon>Panicum sect. Panicum</taxon>
    </lineage>
</organism>
<feature type="compositionally biased region" description="Basic and acidic residues" evidence="1">
    <location>
        <begin position="55"/>
        <end position="65"/>
    </location>
</feature>
<evidence type="ECO:0000313" key="2">
    <source>
        <dbReference type="EMBL" id="RLN00853.1"/>
    </source>
</evidence>
<proteinExistence type="predicted"/>
<feature type="region of interest" description="Disordered" evidence="1">
    <location>
        <begin position="46"/>
        <end position="69"/>
    </location>
</feature>
<dbReference type="AlphaFoldDB" id="A0A3L6RDX2"/>
<dbReference type="EMBL" id="PQIB02000009">
    <property type="protein sequence ID" value="RLN00853.1"/>
    <property type="molecule type" value="Genomic_DNA"/>
</dbReference>